<organism evidence="4 5">
    <name type="scientific">Planoprotostelium fungivorum</name>
    <dbReference type="NCBI Taxonomy" id="1890364"/>
    <lineage>
        <taxon>Eukaryota</taxon>
        <taxon>Amoebozoa</taxon>
        <taxon>Evosea</taxon>
        <taxon>Variosea</taxon>
        <taxon>Cavosteliida</taxon>
        <taxon>Cavosteliaceae</taxon>
        <taxon>Planoprotostelium</taxon>
    </lineage>
</organism>
<dbReference type="GO" id="GO:0046872">
    <property type="term" value="F:metal ion binding"/>
    <property type="evidence" value="ECO:0007669"/>
    <property type="project" value="UniProtKB-KW"/>
</dbReference>
<dbReference type="FunCoup" id="A0A2P6NDA6">
    <property type="interactions" value="77"/>
</dbReference>
<evidence type="ECO:0000259" key="3">
    <source>
        <dbReference type="Pfam" id="PF13359"/>
    </source>
</evidence>
<evidence type="ECO:0000313" key="5">
    <source>
        <dbReference type="Proteomes" id="UP000241769"/>
    </source>
</evidence>
<dbReference type="PANTHER" id="PTHR34500:SF1">
    <property type="entry name" value="DDE TNP4 DOMAIN-CONTAINING PROTEIN"/>
    <property type="match status" value="1"/>
</dbReference>
<gene>
    <name evidence="4" type="ORF">PROFUN_10502</name>
</gene>
<dbReference type="PANTHER" id="PTHR34500">
    <property type="entry name" value="EXPRESSED PROTEIN"/>
    <property type="match status" value="1"/>
</dbReference>
<dbReference type="AlphaFoldDB" id="A0A2P6NDA6"/>
<dbReference type="InterPro" id="IPR027806">
    <property type="entry name" value="HARBI1_dom"/>
</dbReference>
<dbReference type="EMBL" id="MDYQ01000113">
    <property type="protein sequence ID" value="PRP81930.1"/>
    <property type="molecule type" value="Genomic_DNA"/>
</dbReference>
<dbReference type="Proteomes" id="UP000241769">
    <property type="component" value="Unassembled WGS sequence"/>
</dbReference>
<name>A0A2P6NDA6_9EUKA</name>
<evidence type="ECO:0000313" key="4">
    <source>
        <dbReference type="EMBL" id="PRP81930.1"/>
    </source>
</evidence>
<accession>A0A2P6NDA6</accession>
<dbReference type="OrthoDB" id="8299732at2759"/>
<feature type="domain" description="DDE Tnp4" evidence="3">
    <location>
        <begin position="120"/>
        <end position="266"/>
    </location>
</feature>
<evidence type="ECO:0000256" key="1">
    <source>
        <dbReference type="ARBA" id="ARBA00001968"/>
    </source>
</evidence>
<keyword evidence="2" id="KW-0479">Metal-binding</keyword>
<feature type="non-terminal residue" evidence="4">
    <location>
        <position position="1"/>
    </location>
</feature>
<protein>
    <submittedName>
        <fullName evidence="4">Transposase family protein</fullName>
    </submittedName>
</protein>
<evidence type="ECO:0000256" key="2">
    <source>
        <dbReference type="ARBA" id="ARBA00022723"/>
    </source>
</evidence>
<dbReference type="Pfam" id="PF13359">
    <property type="entry name" value="DDE_Tnp_4"/>
    <property type="match status" value="1"/>
</dbReference>
<reference evidence="4 5" key="1">
    <citation type="journal article" date="2018" name="Genome Biol. Evol.">
        <title>Multiple Roots of Fruiting Body Formation in Amoebozoa.</title>
        <authorList>
            <person name="Hillmann F."/>
            <person name="Forbes G."/>
            <person name="Novohradska S."/>
            <person name="Ferling I."/>
            <person name="Riege K."/>
            <person name="Groth M."/>
            <person name="Westermann M."/>
            <person name="Marz M."/>
            <person name="Spaller T."/>
            <person name="Winckler T."/>
            <person name="Schaap P."/>
            <person name="Glockner G."/>
        </authorList>
    </citation>
    <scope>NUCLEOTIDE SEQUENCE [LARGE SCALE GENOMIC DNA]</scope>
    <source>
        <strain evidence="4 5">Jena</strain>
    </source>
</reference>
<sequence>SNQNYGNQNLLMSRHEQFFGYHHERFHALFGVTQGTALLLSIILSDACDNHIPEPIHVLWMLYFFKAYPRKYAASEFWMVDPKTHQFWVWRCVALLYQALDTIRMENRLVGGLNIPSLAVDGTECPIRRSRDADTQRLFYSGKKKTHTIMYEIAVDVCTGFIHHVWGGYPGSDNDLSMISASGLLEELFEGEKLLGDKIYRHLDQIVTPTAGKWYTLNAAEQTFNSYVSSRREIVEHVFGRMKQFHCLQEKWRHSLPQHLAVFTVIANIINVDKKPSQL</sequence>
<comment type="caution">
    <text evidence="4">The sequence shown here is derived from an EMBL/GenBank/DDBJ whole genome shotgun (WGS) entry which is preliminary data.</text>
</comment>
<proteinExistence type="predicted"/>
<keyword evidence="5" id="KW-1185">Reference proteome</keyword>
<dbReference type="InParanoid" id="A0A2P6NDA6"/>
<comment type="cofactor">
    <cofactor evidence="1">
        <name>a divalent metal cation</name>
        <dbReference type="ChEBI" id="CHEBI:60240"/>
    </cofactor>
</comment>